<evidence type="ECO:0000313" key="3">
    <source>
        <dbReference type="EMBL" id="MBW0554341.1"/>
    </source>
</evidence>
<reference evidence="3" key="1">
    <citation type="submission" date="2021-03" db="EMBL/GenBank/DDBJ databases">
        <title>Draft genome sequence of rust myrtle Austropuccinia psidii MF-1, a brazilian biotype.</title>
        <authorList>
            <person name="Quecine M.C."/>
            <person name="Pachon D.M.R."/>
            <person name="Bonatelli M.L."/>
            <person name="Correr F.H."/>
            <person name="Franceschini L.M."/>
            <person name="Leite T.F."/>
            <person name="Margarido G.R.A."/>
            <person name="Almeida C.A."/>
            <person name="Ferrarezi J.A."/>
            <person name="Labate C.A."/>
        </authorList>
    </citation>
    <scope>NUCLEOTIDE SEQUENCE</scope>
    <source>
        <strain evidence="3">MF-1</strain>
    </source>
</reference>
<feature type="transmembrane region" description="Helical" evidence="2">
    <location>
        <begin position="244"/>
        <end position="264"/>
    </location>
</feature>
<feature type="transmembrane region" description="Helical" evidence="2">
    <location>
        <begin position="65"/>
        <end position="84"/>
    </location>
</feature>
<proteinExistence type="predicted"/>
<dbReference type="Proteomes" id="UP000765509">
    <property type="component" value="Unassembled WGS sequence"/>
</dbReference>
<dbReference type="PANTHER" id="PTHR34391">
    <property type="entry name" value="UPF0658 GOLGI APPARATUS MEMBRANE PROTEIN C1952.10C-RELATED"/>
    <property type="match status" value="1"/>
</dbReference>
<name>A0A9Q3J2P0_9BASI</name>
<accession>A0A9Q3J2P0</accession>
<feature type="transmembrane region" description="Helical" evidence="2">
    <location>
        <begin position="135"/>
        <end position="159"/>
    </location>
</feature>
<keyword evidence="4" id="KW-1185">Reference proteome</keyword>
<dbReference type="OrthoDB" id="2448307at2759"/>
<comment type="caution">
    <text evidence="3">The sequence shown here is derived from an EMBL/GenBank/DDBJ whole genome shotgun (WGS) entry which is preliminary data.</text>
</comment>
<evidence type="ECO:0000256" key="2">
    <source>
        <dbReference type="SAM" id="Phobius"/>
    </source>
</evidence>
<keyword evidence="2" id="KW-0472">Membrane</keyword>
<keyword evidence="2" id="KW-0812">Transmembrane</keyword>
<protein>
    <submittedName>
        <fullName evidence="3">Uncharacterized protein</fullName>
    </submittedName>
</protein>
<evidence type="ECO:0000313" key="4">
    <source>
        <dbReference type="Proteomes" id="UP000765509"/>
    </source>
</evidence>
<dbReference type="InterPro" id="IPR040410">
    <property type="entry name" value="UPF0658_Golgi"/>
</dbReference>
<feature type="transmembrane region" description="Helical" evidence="2">
    <location>
        <begin position="284"/>
        <end position="308"/>
    </location>
</feature>
<dbReference type="EMBL" id="AVOT02061000">
    <property type="protein sequence ID" value="MBW0554341.1"/>
    <property type="molecule type" value="Genomic_DNA"/>
</dbReference>
<feature type="transmembrane region" description="Helical" evidence="2">
    <location>
        <begin position="217"/>
        <end position="237"/>
    </location>
</feature>
<dbReference type="PANTHER" id="PTHR34391:SF2">
    <property type="entry name" value="TRP C-TERMINAL DOMAIN-CONTAINING PROTEIN"/>
    <property type="match status" value="1"/>
</dbReference>
<keyword evidence="2" id="KW-1133">Transmembrane helix</keyword>
<feature type="region of interest" description="Disordered" evidence="1">
    <location>
        <begin position="371"/>
        <end position="390"/>
    </location>
</feature>
<sequence length="449" mass="51510">MWIQLDRFKSKFLNSLNHSVHARSFLLITTLESTIDIILESIIIIKTNLYHDLAISFDNQINRNPLAVYLSIFILAHLFQIYFAIDALRFKNTIQLIGLCAFNLAILTYAIIQIPEIKKIQTPSSHSITNSLSSILLIGIPAWIGLAQIFFVYLTWHLFKEFGWQIYKQIGADRKIKKIYLMYQIYICLLKFDYFFFIAFSLQLVLLVPSVHHAEKVLTIIAVPTTLILLIIGYYGVQHESKSIMWAFMLGLLSGSYYFVYKLFRIWQGRHDRGSYAQVFKSLTVFSVSCLLMIFLSFLWAMICLKNFGQGLKVHMKKQANSNKKSLSERWKPKGTGSSEFNGSCDFPLSSSVASLTSAKSVTTVQLDDSTAQYSPKETHSIGLKEQGNHNLHPKTLGVYLSQKLDLKHLNQKPNYHSSDPHQHLPMSLHEPHAQCFRNDPDNKRMSID</sequence>
<feature type="transmembrane region" description="Helical" evidence="2">
    <location>
        <begin position="96"/>
        <end position="115"/>
    </location>
</feature>
<dbReference type="GO" id="GO:0005794">
    <property type="term" value="C:Golgi apparatus"/>
    <property type="evidence" value="ECO:0007669"/>
    <property type="project" value="TreeGrafter"/>
</dbReference>
<gene>
    <name evidence="3" type="ORF">O181_094056</name>
</gene>
<organism evidence="3 4">
    <name type="scientific">Austropuccinia psidii MF-1</name>
    <dbReference type="NCBI Taxonomy" id="1389203"/>
    <lineage>
        <taxon>Eukaryota</taxon>
        <taxon>Fungi</taxon>
        <taxon>Dikarya</taxon>
        <taxon>Basidiomycota</taxon>
        <taxon>Pucciniomycotina</taxon>
        <taxon>Pucciniomycetes</taxon>
        <taxon>Pucciniales</taxon>
        <taxon>Sphaerophragmiaceae</taxon>
        <taxon>Austropuccinia</taxon>
    </lineage>
</organism>
<dbReference type="AlphaFoldDB" id="A0A9Q3J2P0"/>
<feature type="transmembrane region" description="Helical" evidence="2">
    <location>
        <begin position="180"/>
        <end position="205"/>
    </location>
</feature>
<evidence type="ECO:0000256" key="1">
    <source>
        <dbReference type="SAM" id="MobiDB-lite"/>
    </source>
</evidence>